<protein>
    <submittedName>
        <fullName evidence="1">Uncharacterized protein</fullName>
    </submittedName>
</protein>
<name>A0A2P2PJ06_RHIMU</name>
<accession>A0A2P2PJ06</accession>
<sequence length="22" mass="2648">MIMMLMFFRLVQLVTHRLPALS</sequence>
<proteinExistence type="predicted"/>
<reference evidence="1" key="1">
    <citation type="submission" date="2018-02" db="EMBL/GenBank/DDBJ databases">
        <title>Rhizophora mucronata_Transcriptome.</title>
        <authorList>
            <person name="Meera S.P."/>
            <person name="Sreeshan A."/>
            <person name="Augustine A."/>
        </authorList>
    </citation>
    <scope>NUCLEOTIDE SEQUENCE</scope>
    <source>
        <tissue evidence="1">Leaf</tissue>
    </source>
</reference>
<organism evidence="1">
    <name type="scientific">Rhizophora mucronata</name>
    <name type="common">Asiatic mangrove</name>
    <dbReference type="NCBI Taxonomy" id="61149"/>
    <lineage>
        <taxon>Eukaryota</taxon>
        <taxon>Viridiplantae</taxon>
        <taxon>Streptophyta</taxon>
        <taxon>Embryophyta</taxon>
        <taxon>Tracheophyta</taxon>
        <taxon>Spermatophyta</taxon>
        <taxon>Magnoliopsida</taxon>
        <taxon>eudicotyledons</taxon>
        <taxon>Gunneridae</taxon>
        <taxon>Pentapetalae</taxon>
        <taxon>rosids</taxon>
        <taxon>fabids</taxon>
        <taxon>Malpighiales</taxon>
        <taxon>Rhizophoraceae</taxon>
        <taxon>Rhizophora</taxon>
    </lineage>
</organism>
<dbReference type="EMBL" id="GGEC01074266">
    <property type="protein sequence ID" value="MBX54750.1"/>
    <property type="molecule type" value="Transcribed_RNA"/>
</dbReference>
<evidence type="ECO:0000313" key="1">
    <source>
        <dbReference type="EMBL" id="MBX54750.1"/>
    </source>
</evidence>
<dbReference type="AlphaFoldDB" id="A0A2P2PJ06"/>